<gene>
    <name evidence="3" type="ORF">FTV88_0367</name>
</gene>
<dbReference type="Pfam" id="PF14691">
    <property type="entry name" value="Fer4_20"/>
    <property type="match status" value="1"/>
</dbReference>
<dbReference type="AlphaFoldDB" id="A0A5Q2MZC8"/>
<dbReference type="InterPro" id="IPR009051">
    <property type="entry name" value="Helical_ferredxn"/>
</dbReference>
<accession>A0A5Q2MZC8</accession>
<dbReference type="InterPro" id="IPR006004">
    <property type="entry name" value="SudA-like"/>
</dbReference>
<dbReference type="Gene3D" id="1.10.1060.10">
    <property type="entry name" value="Alpha-helical ferredoxin"/>
    <property type="match status" value="1"/>
</dbReference>
<dbReference type="EC" id="1.4.1.13" evidence="3"/>
<protein>
    <submittedName>
        <fullName evidence="3">NADPH-dependent glutamate synthase, homotetrameric</fullName>
        <ecNumber evidence="3">1.4.1.13</ecNumber>
    </submittedName>
</protein>
<keyword evidence="4" id="KW-1185">Reference proteome</keyword>
<organism evidence="3 4">
    <name type="scientific">Heliorestis convoluta</name>
    <dbReference type="NCBI Taxonomy" id="356322"/>
    <lineage>
        <taxon>Bacteria</taxon>
        <taxon>Bacillati</taxon>
        <taxon>Bacillota</taxon>
        <taxon>Clostridia</taxon>
        <taxon>Eubacteriales</taxon>
        <taxon>Heliobacteriaceae</taxon>
        <taxon>Heliorestis</taxon>
    </lineage>
</organism>
<dbReference type="KEGG" id="hcv:FTV88_0367"/>
<evidence type="ECO:0000259" key="2">
    <source>
        <dbReference type="Pfam" id="PF14691"/>
    </source>
</evidence>
<dbReference type="NCBIfam" id="TIGR01316">
    <property type="entry name" value="gltA"/>
    <property type="match status" value="1"/>
</dbReference>
<reference evidence="4" key="1">
    <citation type="submission" date="2019-11" db="EMBL/GenBank/DDBJ databases">
        <title>Genome sequence of Heliorestis convoluta strain HH, an alkaliphilic and minimalistic phototrophic bacterium from a soda lake in Egypt.</title>
        <authorList>
            <person name="Dewey E.D."/>
            <person name="Stokes L.M."/>
            <person name="Burchell B.M."/>
            <person name="Shaffer K.N."/>
            <person name="Huntington A.M."/>
            <person name="Baker J.M."/>
            <person name="Nadendla S."/>
            <person name="Giglio M.G."/>
            <person name="Touchman J.W."/>
            <person name="Blankenship R.E."/>
            <person name="Madigan M.T."/>
            <person name="Sattley W.M."/>
        </authorList>
    </citation>
    <scope>NUCLEOTIDE SEQUENCE [LARGE SCALE GENOMIC DNA]</scope>
    <source>
        <strain evidence="4">HH</strain>
    </source>
</reference>
<dbReference type="GO" id="GO:0004355">
    <property type="term" value="F:glutamate synthase (NADPH) activity"/>
    <property type="evidence" value="ECO:0007669"/>
    <property type="project" value="UniProtKB-EC"/>
</dbReference>
<feature type="domain" description="Dihydroprymidine dehydrogenase" evidence="2">
    <location>
        <begin position="20"/>
        <end position="129"/>
    </location>
</feature>
<dbReference type="PRINTS" id="PR00411">
    <property type="entry name" value="PNDRDTASEI"/>
</dbReference>
<dbReference type="Pfam" id="PF07992">
    <property type="entry name" value="Pyr_redox_2"/>
    <property type="match status" value="1"/>
</dbReference>
<dbReference type="PANTHER" id="PTHR42783:SF3">
    <property type="entry name" value="GLUTAMATE SYNTHASE [NADPH] SMALL CHAIN-RELATED"/>
    <property type="match status" value="1"/>
</dbReference>
<sequence length="471" mass="50912">MSVKDRPNRQEMPCQAPEERIRNFREVALGYTEEQAVLEAQRCLQCKKPKCRDGCPVEVLIPEFIQAVAERNFAEAAAQLKEKNALPAVCGRVCPQESQCESKCIIGIKSEPVAIGRLERFVADWEMAQEGQMAKEKCTSATSTVSPKGKKVAIIGAGPAGLTCAADMARLGYDVTVFEALHVAGGVLMYGIPEFRLPKAIVEKEINTLCQLGVNVQVNMVGGKTFTVEELQQKGYEAIFIGTGAGLPNFMGIPGENFCGVFAANEFLTRTNLMKGYDFPNALTPVRAGSKVAVLGAGNVAMDAARTALRLGAEEVSIVYRRSEKEMPARAEEIEHAHEEGVQFKVLTNPVEIVGDEQGWVKGMRCLRYELGEPDESGRRRPVAIDGSEFFMEVDTVIVAIGQGPNPLVTQSTPGLELNRKGTIYADEEGRTSLEGVFAGGDIVTGAATVILAMGAGKKAARAMDQYLQSK</sequence>
<dbReference type="SUPFAM" id="SSF46548">
    <property type="entry name" value="alpha-helical ferredoxin"/>
    <property type="match status" value="1"/>
</dbReference>
<feature type="domain" description="FAD/NAD(P)-binding" evidence="1">
    <location>
        <begin position="150"/>
        <end position="457"/>
    </location>
</feature>
<dbReference type="Gene3D" id="3.50.50.60">
    <property type="entry name" value="FAD/NAD(P)-binding domain"/>
    <property type="match status" value="2"/>
</dbReference>
<evidence type="ECO:0000313" key="4">
    <source>
        <dbReference type="Proteomes" id="UP000366051"/>
    </source>
</evidence>
<evidence type="ECO:0000259" key="1">
    <source>
        <dbReference type="Pfam" id="PF07992"/>
    </source>
</evidence>
<dbReference type="PRINTS" id="PR00368">
    <property type="entry name" value="FADPNR"/>
</dbReference>
<keyword evidence="3" id="KW-0560">Oxidoreductase</keyword>
<dbReference type="InterPro" id="IPR023753">
    <property type="entry name" value="FAD/NAD-binding_dom"/>
</dbReference>
<dbReference type="EMBL" id="CP045875">
    <property type="protein sequence ID" value="QGG46546.1"/>
    <property type="molecule type" value="Genomic_DNA"/>
</dbReference>
<evidence type="ECO:0000313" key="3">
    <source>
        <dbReference type="EMBL" id="QGG46546.1"/>
    </source>
</evidence>
<dbReference type="PANTHER" id="PTHR42783">
    <property type="entry name" value="GLUTAMATE SYNTHASE [NADPH] SMALL CHAIN"/>
    <property type="match status" value="1"/>
</dbReference>
<dbReference type="InterPro" id="IPR036188">
    <property type="entry name" value="FAD/NAD-bd_sf"/>
</dbReference>
<dbReference type="SUPFAM" id="SSF51971">
    <property type="entry name" value="Nucleotide-binding domain"/>
    <property type="match status" value="1"/>
</dbReference>
<dbReference type="Proteomes" id="UP000366051">
    <property type="component" value="Chromosome"/>
</dbReference>
<proteinExistence type="predicted"/>
<dbReference type="GO" id="GO:0051536">
    <property type="term" value="F:iron-sulfur cluster binding"/>
    <property type="evidence" value="ECO:0007669"/>
    <property type="project" value="InterPro"/>
</dbReference>
<dbReference type="InterPro" id="IPR028261">
    <property type="entry name" value="DPD_II"/>
</dbReference>
<name>A0A5Q2MZC8_9FIRM</name>